<evidence type="ECO:0000256" key="2">
    <source>
        <dbReference type="SAM" id="MobiDB-lite"/>
    </source>
</evidence>
<dbReference type="Gramene" id="KQL10906">
    <property type="protein sequence ID" value="KQL10906"/>
    <property type="gene ID" value="SETIT_007866mg"/>
</dbReference>
<feature type="compositionally biased region" description="Basic and acidic residues" evidence="2">
    <location>
        <begin position="388"/>
        <end position="401"/>
    </location>
</feature>
<dbReference type="GO" id="GO:0003676">
    <property type="term" value="F:nucleic acid binding"/>
    <property type="evidence" value="ECO:0007669"/>
    <property type="project" value="InterPro"/>
</dbReference>
<feature type="region of interest" description="Disordered" evidence="2">
    <location>
        <begin position="326"/>
        <end position="417"/>
    </location>
</feature>
<feature type="compositionally biased region" description="Basic and acidic residues" evidence="2">
    <location>
        <begin position="49"/>
        <end position="61"/>
    </location>
</feature>
<dbReference type="AlphaFoldDB" id="K3Y104"/>
<keyword evidence="1" id="KW-0479">Metal-binding</keyword>
<organism evidence="4 5">
    <name type="scientific">Setaria italica</name>
    <name type="common">Foxtail millet</name>
    <name type="synonym">Panicum italicum</name>
    <dbReference type="NCBI Taxonomy" id="4555"/>
    <lineage>
        <taxon>Eukaryota</taxon>
        <taxon>Viridiplantae</taxon>
        <taxon>Streptophyta</taxon>
        <taxon>Embryophyta</taxon>
        <taxon>Tracheophyta</taxon>
        <taxon>Spermatophyta</taxon>
        <taxon>Magnoliopsida</taxon>
        <taxon>Liliopsida</taxon>
        <taxon>Poales</taxon>
        <taxon>Poaceae</taxon>
        <taxon>PACMAD clade</taxon>
        <taxon>Panicoideae</taxon>
        <taxon>Panicodae</taxon>
        <taxon>Paniceae</taxon>
        <taxon>Cenchrinae</taxon>
        <taxon>Setaria</taxon>
    </lineage>
</organism>
<dbReference type="SMART" id="SM00343">
    <property type="entry name" value="ZnF_C2HC"/>
    <property type="match status" value="2"/>
</dbReference>
<proteinExistence type="predicted"/>
<keyword evidence="1" id="KW-0863">Zinc-finger</keyword>
<dbReference type="InterPro" id="IPR036875">
    <property type="entry name" value="Znf_CCHC_sf"/>
</dbReference>
<dbReference type="FunCoup" id="K3Y104">
    <property type="interactions" value="512"/>
</dbReference>
<dbReference type="PANTHER" id="PTHR33170:SF22">
    <property type="entry name" value="OS10G0417100 PROTEIN"/>
    <property type="match status" value="1"/>
</dbReference>
<dbReference type="InterPro" id="IPR001878">
    <property type="entry name" value="Znf_CCHC"/>
</dbReference>
<feature type="region of interest" description="Disordered" evidence="2">
    <location>
        <begin position="1"/>
        <end position="87"/>
    </location>
</feature>
<evidence type="ECO:0000313" key="4">
    <source>
        <dbReference type="EnsemblPlants" id="KQL10906"/>
    </source>
</evidence>
<accession>K3Y104</accession>
<feature type="domain" description="CCHC-type" evidence="3">
    <location>
        <begin position="117"/>
        <end position="130"/>
    </location>
</feature>
<dbReference type="EnsemblPlants" id="KQL10906">
    <property type="protein sequence ID" value="KQL10906"/>
    <property type="gene ID" value="SETIT_007866mg"/>
</dbReference>
<dbReference type="SUPFAM" id="SSF57756">
    <property type="entry name" value="Retrovirus zinc finger-like domains"/>
    <property type="match status" value="1"/>
</dbReference>
<dbReference type="HOGENOM" id="CLU_659869_0_0_1"/>
<dbReference type="InParanoid" id="K3Y104"/>
<protein>
    <recommendedName>
        <fullName evidence="3">CCHC-type domain-containing protein</fullName>
    </recommendedName>
</protein>
<dbReference type="eggNOG" id="ENOG502R490">
    <property type="taxonomic scope" value="Eukaryota"/>
</dbReference>
<name>K3Y104_SETIT</name>
<sequence length="417" mass="46162">RVELGINSTTPPAPASASSSPSTSAPLVPHQPPSPPLQPNPNPNPKQPKLGEGDRTNEQNAKRQHGKGNFEQEGSLHSANKEVFDTEIAENSGRREYQLKKEEERKVAEVKINLGICGKCGKTGHKAEDCFKPVIYPRCKKEGHLPRVCPEIMPWECIAPFCGFAALGQGFHIIQDDDYGDTAKDTANFALITITQGEATTRQVEGEFKAKAGSDNKFQMKLPSASKVEDLSFFTGMQMRIVPRVSFRVEYWNPYASAKAELSTAWFRIFRIPTERRTEKRVCYVGSLVGIPLEVDKTNLKSWEYVRVKIGCKNVIKVLAMSAVGTSNQQQGKQHAGGRESNEQIDIESDGKTTEPDTRKNKLDMPADPKTNCCHEDKERESSEEEIIEAKFAKSAGKETEGSGSLNKGESSQKTYL</sequence>
<evidence type="ECO:0000259" key="3">
    <source>
        <dbReference type="PROSITE" id="PS50158"/>
    </source>
</evidence>
<keyword evidence="5" id="KW-1185">Reference proteome</keyword>
<feature type="compositionally biased region" description="Basic and acidic residues" evidence="2">
    <location>
        <begin position="349"/>
        <end position="381"/>
    </location>
</feature>
<reference evidence="4" key="2">
    <citation type="submission" date="2018-08" db="UniProtKB">
        <authorList>
            <consortium name="EnsemblPlants"/>
        </authorList>
    </citation>
    <scope>IDENTIFICATION</scope>
    <source>
        <strain evidence="4">Yugu1</strain>
    </source>
</reference>
<feature type="compositionally biased region" description="Low complexity" evidence="2">
    <location>
        <begin position="15"/>
        <end position="28"/>
    </location>
</feature>
<dbReference type="EMBL" id="AGNK02002542">
    <property type="status" value="NOT_ANNOTATED_CDS"/>
    <property type="molecule type" value="Genomic_DNA"/>
</dbReference>
<keyword evidence="1" id="KW-0862">Zinc</keyword>
<feature type="compositionally biased region" description="Polar residues" evidence="2">
    <location>
        <begin position="402"/>
        <end position="417"/>
    </location>
</feature>
<dbReference type="Proteomes" id="UP000004995">
    <property type="component" value="Unassembled WGS sequence"/>
</dbReference>
<dbReference type="Gene3D" id="4.10.60.10">
    <property type="entry name" value="Zinc finger, CCHC-type"/>
    <property type="match status" value="1"/>
</dbReference>
<reference evidence="5" key="1">
    <citation type="journal article" date="2012" name="Nat. Biotechnol.">
        <title>Reference genome sequence of the model plant Setaria.</title>
        <authorList>
            <person name="Bennetzen J.L."/>
            <person name="Schmutz J."/>
            <person name="Wang H."/>
            <person name="Percifield R."/>
            <person name="Hawkins J."/>
            <person name="Pontaroli A.C."/>
            <person name="Estep M."/>
            <person name="Feng L."/>
            <person name="Vaughn J.N."/>
            <person name="Grimwood J."/>
            <person name="Jenkins J."/>
            <person name="Barry K."/>
            <person name="Lindquist E."/>
            <person name="Hellsten U."/>
            <person name="Deshpande S."/>
            <person name="Wang X."/>
            <person name="Wu X."/>
            <person name="Mitros T."/>
            <person name="Triplett J."/>
            <person name="Yang X."/>
            <person name="Ye C.Y."/>
            <person name="Mauro-Herrera M."/>
            <person name="Wang L."/>
            <person name="Li P."/>
            <person name="Sharma M."/>
            <person name="Sharma R."/>
            <person name="Ronald P.C."/>
            <person name="Panaud O."/>
            <person name="Kellogg E.A."/>
            <person name="Brutnell T.P."/>
            <person name="Doust A.N."/>
            <person name="Tuskan G.A."/>
            <person name="Rokhsar D."/>
            <person name="Devos K.M."/>
        </authorList>
    </citation>
    <scope>NUCLEOTIDE SEQUENCE [LARGE SCALE GENOMIC DNA]</scope>
    <source>
        <strain evidence="5">cv. Yugu1</strain>
    </source>
</reference>
<dbReference type="PANTHER" id="PTHR33170">
    <property type="entry name" value="DUF4283 DOMAIN-CONTAINING PROTEIN-RELATED"/>
    <property type="match status" value="1"/>
</dbReference>
<dbReference type="GO" id="GO:0008270">
    <property type="term" value="F:zinc ion binding"/>
    <property type="evidence" value="ECO:0007669"/>
    <property type="project" value="UniProtKB-KW"/>
</dbReference>
<evidence type="ECO:0000256" key="1">
    <source>
        <dbReference type="PROSITE-ProRule" id="PRU00047"/>
    </source>
</evidence>
<dbReference type="PROSITE" id="PS50158">
    <property type="entry name" value="ZF_CCHC"/>
    <property type="match status" value="1"/>
</dbReference>
<feature type="compositionally biased region" description="Pro residues" evidence="2">
    <location>
        <begin position="29"/>
        <end position="46"/>
    </location>
</feature>
<evidence type="ECO:0000313" key="5">
    <source>
        <dbReference type="Proteomes" id="UP000004995"/>
    </source>
</evidence>